<dbReference type="AlphaFoldDB" id="A0A8H3LJ86"/>
<name>A0A8H3LJ86_9GLOM</name>
<keyword evidence="3" id="KW-0418">Kinase</keyword>
<gene>
    <name evidence="3" type="ORF">RCL2_001421400</name>
</gene>
<keyword evidence="3" id="KW-0808">Transferase</keyword>
<evidence type="ECO:0000256" key="1">
    <source>
        <dbReference type="SAM" id="MobiDB-lite"/>
    </source>
</evidence>
<accession>A0A8H3LJ86</accession>
<evidence type="ECO:0000313" key="3">
    <source>
        <dbReference type="EMBL" id="GES87205.1"/>
    </source>
</evidence>
<comment type="caution">
    <text evidence="3">The sequence shown here is derived from an EMBL/GenBank/DDBJ whole genome shotgun (WGS) entry which is preliminary data.</text>
</comment>
<evidence type="ECO:0000313" key="4">
    <source>
        <dbReference type="Proteomes" id="UP000615446"/>
    </source>
</evidence>
<keyword evidence="2" id="KW-0812">Transmembrane</keyword>
<dbReference type="EMBL" id="BLAL01000165">
    <property type="protein sequence ID" value="GES87205.1"/>
    <property type="molecule type" value="Genomic_DNA"/>
</dbReference>
<dbReference type="Gene3D" id="1.10.510.10">
    <property type="entry name" value="Transferase(Phosphotransferase) domain 1"/>
    <property type="match status" value="1"/>
</dbReference>
<feature type="region of interest" description="Disordered" evidence="1">
    <location>
        <begin position="1"/>
        <end position="22"/>
    </location>
</feature>
<evidence type="ECO:0000256" key="2">
    <source>
        <dbReference type="SAM" id="Phobius"/>
    </source>
</evidence>
<dbReference type="InterPro" id="IPR011009">
    <property type="entry name" value="Kinase-like_dom_sf"/>
</dbReference>
<dbReference type="SUPFAM" id="SSF56112">
    <property type="entry name" value="Protein kinase-like (PK-like)"/>
    <property type="match status" value="1"/>
</dbReference>
<proteinExistence type="predicted"/>
<keyword evidence="2" id="KW-1133">Transmembrane helix</keyword>
<sequence>MTSTPAIRFTRRRRNDENNKQLSSLDKKNDVYSVGVLLWAISSGRPPFYVENELYDIDLAVGISQGLGETIILLNILIFTLIIARL</sequence>
<reference evidence="3" key="1">
    <citation type="submission" date="2019-10" db="EMBL/GenBank/DDBJ databases">
        <title>Conservation and host-specific expression of non-tandemly repeated heterogenous ribosome RNA gene in arbuscular mycorrhizal fungi.</title>
        <authorList>
            <person name="Maeda T."/>
            <person name="Kobayashi Y."/>
            <person name="Nakagawa T."/>
            <person name="Ezawa T."/>
            <person name="Yamaguchi K."/>
            <person name="Bino T."/>
            <person name="Nishimoto Y."/>
            <person name="Shigenobu S."/>
            <person name="Kawaguchi M."/>
        </authorList>
    </citation>
    <scope>NUCLEOTIDE SEQUENCE</scope>
    <source>
        <strain evidence="3">HR1</strain>
    </source>
</reference>
<feature type="transmembrane region" description="Helical" evidence="2">
    <location>
        <begin position="59"/>
        <end position="84"/>
    </location>
</feature>
<dbReference type="Proteomes" id="UP000615446">
    <property type="component" value="Unassembled WGS sequence"/>
</dbReference>
<keyword evidence="2" id="KW-0472">Membrane</keyword>
<dbReference type="OrthoDB" id="2353542at2759"/>
<organism evidence="3 4">
    <name type="scientific">Rhizophagus clarus</name>
    <dbReference type="NCBI Taxonomy" id="94130"/>
    <lineage>
        <taxon>Eukaryota</taxon>
        <taxon>Fungi</taxon>
        <taxon>Fungi incertae sedis</taxon>
        <taxon>Mucoromycota</taxon>
        <taxon>Glomeromycotina</taxon>
        <taxon>Glomeromycetes</taxon>
        <taxon>Glomerales</taxon>
        <taxon>Glomeraceae</taxon>
        <taxon>Rhizophagus</taxon>
    </lineage>
</organism>
<protein>
    <submittedName>
        <fullName evidence="3">Kinase-like domain-containing protein</fullName>
    </submittedName>
</protein>
<dbReference type="GO" id="GO:0016301">
    <property type="term" value="F:kinase activity"/>
    <property type="evidence" value="ECO:0007669"/>
    <property type="project" value="UniProtKB-KW"/>
</dbReference>